<evidence type="ECO:0000313" key="9">
    <source>
        <dbReference type="EMBL" id="KAK9921422.1"/>
    </source>
</evidence>
<reference evidence="9 10" key="1">
    <citation type="journal article" date="2023" name="G3 (Bethesda)">
        <title>A chromosome-length genome assembly and annotation of blackberry (Rubus argutus, cv. 'Hillquist').</title>
        <authorList>
            <person name="Bruna T."/>
            <person name="Aryal R."/>
            <person name="Dudchenko O."/>
            <person name="Sargent D.J."/>
            <person name="Mead D."/>
            <person name="Buti M."/>
            <person name="Cavallini A."/>
            <person name="Hytonen T."/>
            <person name="Andres J."/>
            <person name="Pham M."/>
            <person name="Weisz D."/>
            <person name="Mascagni F."/>
            <person name="Usai G."/>
            <person name="Natali L."/>
            <person name="Bassil N."/>
            <person name="Fernandez G.E."/>
            <person name="Lomsadze A."/>
            <person name="Armour M."/>
            <person name="Olukolu B."/>
            <person name="Poorten T."/>
            <person name="Britton C."/>
            <person name="Davik J."/>
            <person name="Ashrafi H."/>
            <person name="Aiden E.L."/>
            <person name="Borodovsky M."/>
            <person name="Worthington M."/>
        </authorList>
    </citation>
    <scope>NUCLEOTIDE SEQUENCE [LARGE SCALE GENOMIC DNA]</scope>
    <source>
        <strain evidence="9">PI 553951</strain>
    </source>
</reference>
<dbReference type="FunFam" id="2.40.70.10:FF:000034">
    <property type="entry name" value="Aspartyl protease family protein"/>
    <property type="match status" value="1"/>
</dbReference>
<proteinExistence type="inferred from homology"/>
<dbReference type="InterPro" id="IPR001461">
    <property type="entry name" value="Aspartic_peptidase_A1"/>
</dbReference>
<dbReference type="SUPFAM" id="SSF50630">
    <property type="entry name" value="Acid proteases"/>
    <property type="match status" value="1"/>
</dbReference>
<keyword evidence="3" id="KW-0064">Aspartyl protease</keyword>
<evidence type="ECO:0000256" key="7">
    <source>
        <dbReference type="SAM" id="SignalP"/>
    </source>
</evidence>
<accession>A0AAW1WDS2</accession>
<evidence type="ECO:0000256" key="6">
    <source>
        <dbReference type="PIRSR" id="PIRSR601461-1"/>
    </source>
</evidence>
<protein>
    <recommendedName>
        <fullName evidence="8">Peptidase A1 domain-containing protein</fullName>
    </recommendedName>
</protein>
<feature type="signal peptide" evidence="7">
    <location>
        <begin position="1"/>
        <end position="22"/>
    </location>
</feature>
<dbReference type="Gene3D" id="2.40.70.10">
    <property type="entry name" value="Acid Proteases"/>
    <property type="match status" value="2"/>
</dbReference>
<comment type="caution">
    <text evidence="9">The sequence shown here is derived from an EMBL/GenBank/DDBJ whole genome shotgun (WGS) entry which is preliminary data.</text>
</comment>
<evidence type="ECO:0000313" key="10">
    <source>
        <dbReference type="Proteomes" id="UP001457282"/>
    </source>
</evidence>
<evidence type="ECO:0000256" key="1">
    <source>
        <dbReference type="ARBA" id="ARBA00007447"/>
    </source>
</evidence>
<feature type="active site" evidence="6">
    <location>
        <position position="322"/>
    </location>
</feature>
<gene>
    <name evidence="9" type="ORF">M0R45_029931</name>
</gene>
<organism evidence="9 10">
    <name type="scientific">Rubus argutus</name>
    <name type="common">Southern blackberry</name>
    <dbReference type="NCBI Taxonomy" id="59490"/>
    <lineage>
        <taxon>Eukaryota</taxon>
        <taxon>Viridiplantae</taxon>
        <taxon>Streptophyta</taxon>
        <taxon>Embryophyta</taxon>
        <taxon>Tracheophyta</taxon>
        <taxon>Spermatophyta</taxon>
        <taxon>Magnoliopsida</taxon>
        <taxon>eudicotyledons</taxon>
        <taxon>Gunneridae</taxon>
        <taxon>Pentapetalae</taxon>
        <taxon>rosids</taxon>
        <taxon>fabids</taxon>
        <taxon>Rosales</taxon>
        <taxon>Rosaceae</taxon>
        <taxon>Rosoideae</taxon>
        <taxon>Rosoideae incertae sedis</taxon>
        <taxon>Rubus</taxon>
    </lineage>
</organism>
<feature type="active site" evidence="6">
    <location>
        <position position="99"/>
    </location>
</feature>
<dbReference type="PANTHER" id="PTHR47967:SF36">
    <property type="entry name" value="PEPTIDASE A1 DOMAIN-CONTAINING PROTEIN"/>
    <property type="match status" value="1"/>
</dbReference>
<feature type="domain" description="Peptidase A1" evidence="8">
    <location>
        <begin position="81"/>
        <end position="448"/>
    </location>
</feature>
<name>A0AAW1WDS2_RUBAR</name>
<dbReference type="GO" id="GO:0004190">
    <property type="term" value="F:aspartic-type endopeptidase activity"/>
    <property type="evidence" value="ECO:0007669"/>
    <property type="project" value="UniProtKB-KW"/>
</dbReference>
<keyword evidence="5" id="KW-0325">Glycoprotein</keyword>
<evidence type="ECO:0000256" key="3">
    <source>
        <dbReference type="ARBA" id="ARBA00022750"/>
    </source>
</evidence>
<dbReference type="PRINTS" id="PR00792">
    <property type="entry name" value="PEPSIN"/>
</dbReference>
<feature type="chain" id="PRO_5043934821" description="Peptidase A1 domain-containing protein" evidence="7">
    <location>
        <begin position="23"/>
        <end position="454"/>
    </location>
</feature>
<dbReference type="PANTHER" id="PTHR47967">
    <property type="entry name" value="OS07G0603500 PROTEIN-RELATED"/>
    <property type="match status" value="1"/>
</dbReference>
<dbReference type="InterPro" id="IPR032799">
    <property type="entry name" value="TAXi_C"/>
</dbReference>
<dbReference type="Proteomes" id="UP001457282">
    <property type="component" value="Unassembled WGS sequence"/>
</dbReference>
<dbReference type="InterPro" id="IPR032861">
    <property type="entry name" value="TAXi_N"/>
</dbReference>
<dbReference type="EMBL" id="JBEDUW010000006">
    <property type="protein sequence ID" value="KAK9921422.1"/>
    <property type="molecule type" value="Genomic_DNA"/>
</dbReference>
<dbReference type="InterPro" id="IPR021109">
    <property type="entry name" value="Peptidase_aspartic_dom_sf"/>
</dbReference>
<keyword evidence="2" id="KW-0645">Protease</keyword>
<dbReference type="Pfam" id="PF14543">
    <property type="entry name" value="TAXi_N"/>
    <property type="match status" value="1"/>
</dbReference>
<keyword evidence="10" id="KW-1185">Reference proteome</keyword>
<dbReference type="InterPro" id="IPR051708">
    <property type="entry name" value="Plant_Aspart_Prot_A1"/>
</dbReference>
<comment type="similarity">
    <text evidence="1">Belongs to the peptidase A1 family.</text>
</comment>
<dbReference type="GO" id="GO:0006508">
    <property type="term" value="P:proteolysis"/>
    <property type="evidence" value="ECO:0007669"/>
    <property type="project" value="UniProtKB-KW"/>
</dbReference>
<keyword evidence="4" id="KW-0378">Hydrolase</keyword>
<evidence type="ECO:0000256" key="5">
    <source>
        <dbReference type="ARBA" id="ARBA00023180"/>
    </source>
</evidence>
<keyword evidence="7" id="KW-0732">Signal</keyword>
<dbReference type="AlphaFoldDB" id="A0AAW1WDS2"/>
<dbReference type="FunFam" id="2.40.70.10:FF:000120">
    <property type="entry name" value="Aspartic proteinase nepenthesin-2"/>
    <property type="match status" value="1"/>
</dbReference>
<evidence type="ECO:0000256" key="4">
    <source>
        <dbReference type="ARBA" id="ARBA00022801"/>
    </source>
</evidence>
<dbReference type="PROSITE" id="PS51767">
    <property type="entry name" value="PEPTIDASE_A1"/>
    <property type="match status" value="1"/>
</dbReference>
<dbReference type="GO" id="GO:0005576">
    <property type="term" value="C:extracellular region"/>
    <property type="evidence" value="ECO:0007669"/>
    <property type="project" value="TreeGrafter"/>
</dbReference>
<dbReference type="InterPro" id="IPR033121">
    <property type="entry name" value="PEPTIDASE_A1"/>
</dbReference>
<dbReference type="InterPro" id="IPR034161">
    <property type="entry name" value="Pepsin-like_plant"/>
</dbReference>
<sequence>MATPKPLLSLISLFSLFLLAFSSSKLTLPLSPLAQHPSSDPIQTLSLLASASISRAHHIKRPKSNSSLTKIPLYPHSYGGYSISLSFGTPPQTSSFVMDTGSSLVWFPCTSRYFCLRCSFPNIDPSKIPTFIPKLSSSSRIVGCQNPKCAWILGPEVNSECQNSSGSGCPRYYLQYGLGSTSGLLLSESLDLPGKIVPDFLVGCSILSIRQPAGIAGFGRGPESLPSQMGLTKFSYCLISRRFNDGPESSDLVLHSDSNSDEDDYGGISYTPFQKNPGASNTAYREYYYLALRKIVVGGKHVKIPYKYLVPGSDDNGGTIVDSGSTLTFMERPVFEVVADAFAAQVKYTRAKDIENRTGLKPCFDISKEESVEFPELVFQFKGGAKMALPLSNYFSLITSSGVVCLTIVTDGVVGPVMAVGPAVILGNFQQQNFYVEYDLEHERFGFRKQLCKK</sequence>
<dbReference type="CDD" id="cd05476">
    <property type="entry name" value="pepsin_A_like_plant"/>
    <property type="match status" value="1"/>
</dbReference>
<dbReference type="Pfam" id="PF14541">
    <property type="entry name" value="TAXi_C"/>
    <property type="match status" value="1"/>
</dbReference>
<evidence type="ECO:0000259" key="8">
    <source>
        <dbReference type="PROSITE" id="PS51767"/>
    </source>
</evidence>
<evidence type="ECO:0000256" key="2">
    <source>
        <dbReference type="ARBA" id="ARBA00022670"/>
    </source>
</evidence>